<reference evidence="1" key="1">
    <citation type="journal article" date="2014" name="Front. Microbiol.">
        <title>High frequency of phylogenetically diverse reductive dehalogenase-homologous genes in deep subseafloor sedimentary metagenomes.</title>
        <authorList>
            <person name="Kawai M."/>
            <person name="Futagami T."/>
            <person name="Toyoda A."/>
            <person name="Takaki Y."/>
            <person name="Nishi S."/>
            <person name="Hori S."/>
            <person name="Arai W."/>
            <person name="Tsubouchi T."/>
            <person name="Morono Y."/>
            <person name="Uchiyama I."/>
            <person name="Ito T."/>
            <person name="Fujiyama A."/>
            <person name="Inagaki F."/>
            <person name="Takami H."/>
        </authorList>
    </citation>
    <scope>NUCLEOTIDE SEQUENCE</scope>
    <source>
        <strain evidence="1">Expedition CK06-06</strain>
    </source>
</reference>
<evidence type="ECO:0008006" key="2">
    <source>
        <dbReference type="Google" id="ProtNLM"/>
    </source>
</evidence>
<dbReference type="InterPro" id="IPR036188">
    <property type="entry name" value="FAD/NAD-bd_sf"/>
</dbReference>
<dbReference type="GO" id="GO:0050660">
    <property type="term" value="F:flavin adenine dinucleotide binding"/>
    <property type="evidence" value="ECO:0007669"/>
    <property type="project" value="TreeGrafter"/>
</dbReference>
<dbReference type="AlphaFoldDB" id="X0VV67"/>
<protein>
    <recommendedName>
        <fullName evidence="2">Amine oxidase domain-containing protein</fullName>
    </recommendedName>
</protein>
<dbReference type="GO" id="GO:0005829">
    <property type="term" value="C:cytosol"/>
    <property type="evidence" value="ECO:0007669"/>
    <property type="project" value="TreeGrafter"/>
</dbReference>
<accession>X0VV67</accession>
<evidence type="ECO:0000313" key="1">
    <source>
        <dbReference type="EMBL" id="GAG14992.1"/>
    </source>
</evidence>
<dbReference type="EMBL" id="BARS01037710">
    <property type="protein sequence ID" value="GAG14992.1"/>
    <property type="molecule type" value="Genomic_DNA"/>
</dbReference>
<dbReference type="GO" id="GO:0008767">
    <property type="term" value="F:UDP-galactopyranose mutase activity"/>
    <property type="evidence" value="ECO:0007669"/>
    <property type="project" value="TreeGrafter"/>
</dbReference>
<proteinExistence type="predicted"/>
<sequence>PEEVLESFVKRIPFAYPLYDLTYRENLEPVLGFARSLENLETGGRQGLFRYNNMDQSIKMGIRLAARMLGQTEVDHEAVATEQRYFG</sequence>
<dbReference type="PANTHER" id="PTHR21197:SF0">
    <property type="entry name" value="UDP-GALACTOPYRANOSE MUTASE"/>
    <property type="match status" value="1"/>
</dbReference>
<organism evidence="1">
    <name type="scientific">marine sediment metagenome</name>
    <dbReference type="NCBI Taxonomy" id="412755"/>
    <lineage>
        <taxon>unclassified sequences</taxon>
        <taxon>metagenomes</taxon>
        <taxon>ecological metagenomes</taxon>
    </lineage>
</organism>
<feature type="non-terminal residue" evidence="1">
    <location>
        <position position="1"/>
    </location>
</feature>
<dbReference type="Gene3D" id="3.50.50.60">
    <property type="entry name" value="FAD/NAD(P)-binding domain"/>
    <property type="match status" value="1"/>
</dbReference>
<dbReference type="PANTHER" id="PTHR21197">
    <property type="entry name" value="UDP-GALACTOPYRANOSE MUTASE"/>
    <property type="match status" value="1"/>
</dbReference>
<name>X0VV67_9ZZZZ</name>
<comment type="caution">
    <text evidence="1">The sequence shown here is derived from an EMBL/GenBank/DDBJ whole genome shotgun (WGS) entry which is preliminary data.</text>
</comment>
<gene>
    <name evidence="1" type="ORF">S01H1_57784</name>
</gene>